<protein>
    <submittedName>
        <fullName evidence="2">NTPase KAP</fullName>
    </submittedName>
</protein>
<feature type="domain" description="KAP NTPase" evidence="1">
    <location>
        <begin position="15"/>
        <end position="91"/>
    </location>
</feature>
<organism evidence="3 5">
    <name type="scientific">Capnocytophaga sputigena</name>
    <dbReference type="NCBI Taxonomy" id="1019"/>
    <lineage>
        <taxon>Bacteria</taxon>
        <taxon>Pseudomonadati</taxon>
        <taxon>Bacteroidota</taxon>
        <taxon>Flavobacteriia</taxon>
        <taxon>Flavobacteriales</taxon>
        <taxon>Flavobacteriaceae</taxon>
        <taxon>Capnocytophaga</taxon>
    </lineage>
</organism>
<dbReference type="SUPFAM" id="SSF52540">
    <property type="entry name" value="P-loop containing nucleoside triphosphate hydrolases"/>
    <property type="match status" value="1"/>
</dbReference>
<evidence type="ECO:0000313" key="3">
    <source>
        <dbReference type="EMBL" id="SQA75713.1"/>
    </source>
</evidence>
<sequence length="613" mass="72675">MQKIIDIVKDYLIKESNNALLITGEWGVGKTYFFDNKLSEEIKGTSIKKNESVKYKPIRVSLSGVTSIDDIERRIVAELYPSLNKGLKWGKGIFKLLSSVPKIKEYIPEIPNSDVIDSETDNLIICFDDLERRSKTFPIDSLIGYINNLTENNNLKTIIIANTNKIEDESFDEIKEKLIGREIEYKINIEEVFDTLIQNEFQSFSEYTNFLQKEKNFICSFFQDYKNIRTLKFILTRYHDIHSQIEKIAPSINYIQSNKNTVLKETLLFTIAISIEHKGGYVTKKNKDEIGNIIGFSIKDIERYLNNKSSSDEEKDKEETILEKIDFKYYYQNNVSYYFHEPIFDYIVGINILDEKLFEEDIKEKYKISKDNTIPECYITYNRIKFNEVFSMSNDTYEQLLKEMLSYVDKGEYGLGDYHSVYRFVLDFNNPLKVKKKTLKERIIKGIKKGKDKFVYDPELPNKLLYIKGRSDVDKNQKEIIDLCLTINNEKEQEKYKQDSINLINILKNDFDHFEHQVKNKYNTIPIFKYINGKTISKFYNDKIDLRVRLSEIFNHRYIYYREEVLQKEKDFYLQLQQSIEKKATKLRSGPEWYVYNNFNELLKNIINHLQNS</sequence>
<gene>
    <name evidence="2" type="ORF">CGC55_08350</name>
    <name evidence="3" type="ORF">NCTC11653_01625</name>
</gene>
<reference evidence="4" key="2">
    <citation type="submission" date="2017-06" db="EMBL/GenBank/DDBJ databases">
        <title>Capnocytophaga spp. assemblies.</title>
        <authorList>
            <person name="Gulvik C.A."/>
        </authorList>
    </citation>
    <scope>NUCLEOTIDE SEQUENCE [LARGE SCALE GENOMIC DNA]</scope>
    <source>
        <strain evidence="4">KC1668</strain>
    </source>
</reference>
<dbReference type="Proteomes" id="UP000249902">
    <property type="component" value="Unassembled WGS sequence"/>
</dbReference>
<dbReference type="InterPro" id="IPR011646">
    <property type="entry name" value="KAP_P-loop"/>
</dbReference>
<dbReference type="EMBL" id="UAVP01000008">
    <property type="protein sequence ID" value="SQA75713.1"/>
    <property type="molecule type" value="Genomic_DNA"/>
</dbReference>
<evidence type="ECO:0000313" key="2">
    <source>
        <dbReference type="EMBL" id="ATA84513.1"/>
    </source>
</evidence>
<reference evidence="2" key="1">
    <citation type="journal article" date="2017" name="Genome Announc.">
        <title>Twelve Complete Reference Genomes of Clinical Isolates in the Capnocytophaga Genus.</title>
        <authorList>
            <person name="Villarma A."/>
            <person name="Gulvik C.A."/>
            <person name="Rowe L.A."/>
            <person name="Sheth M."/>
            <person name="Juieng P."/>
            <person name="Nicholson A.C."/>
            <person name="Loparev V.N."/>
            <person name="McQuiston J.R."/>
        </authorList>
    </citation>
    <scope>NUCLEOTIDE SEQUENCE</scope>
    <source>
        <strain evidence="2">KC1668</strain>
    </source>
</reference>
<dbReference type="AlphaFoldDB" id="A0AAX2ICH8"/>
<dbReference type="Gene3D" id="3.40.50.300">
    <property type="entry name" value="P-loop containing nucleotide triphosphate hydrolases"/>
    <property type="match status" value="1"/>
</dbReference>
<keyword evidence="4" id="KW-1185">Reference proteome</keyword>
<dbReference type="RefSeq" id="WP_002677686.1">
    <property type="nucleotide sequence ID" value="NZ_CP022385.1"/>
</dbReference>
<dbReference type="Proteomes" id="UP000217301">
    <property type="component" value="Chromosome"/>
</dbReference>
<name>A0AAX2ICH8_CAPSP</name>
<dbReference type="KEGG" id="cspu:CGC55_08350"/>
<proteinExistence type="predicted"/>
<evidence type="ECO:0000259" key="1">
    <source>
        <dbReference type="Pfam" id="PF07693"/>
    </source>
</evidence>
<dbReference type="Pfam" id="PF07693">
    <property type="entry name" value="KAP_NTPase"/>
    <property type="match status" value="1"/>
</dbReference>
<dbReference type="EMBL" id="CP022385">
    <property type="protein sequence ID" value="ATA84513.1"/>
    <property type="molecule type" value="Genomic_DNA"/>
</dbReference>
<evidence type="ECO:0000313" key="4">
    <source>
        <dbReference type="Proteomes" id="UP000217301"/>
    </source>
</evidence>
<evidence type="ECO:0000313" key="5">
    <source>
        <dbReference type="Proteomes" id="UP000249902"/>
    </source>
</evidence>
<accession>A0AAX2ICH8</accession>
<dbReference type="InterPro" id="IPR027417">
    <property type="entry name" value="P-loop_NTPase"/>
</dbReference>
<reference evidence="3 5" key="3">
    <citation type="submission" date="2018-06" db="EMBL/GenBank/DDBJ databases">
        <authorList>
            <consortium name="Pathogen Informatics"/>
            <person name="Doyle S."/>
        </authorList>
    </citation>
    <scope>NUCLEOTIDE SEQUENCE [LARGE SCALE GENOMIC DNA]</scope>
    <source>
        <strain evidence="3 5">NCTC11653</strain>
    </source>
</reference>